<reference evidence="1" key="1">
    <citation type="journal article" date="2019" name="bioRxiv">
        <title>The Genome of the Zebra Mussel, Dreissena polymorpha: A Resource for Invasive Species Research.</title>
        <authorList>
            <person name="McCartney M.A."/>
            <person name="Auch B."/>
            <person name="Kono T."/>
            <person name="Mallez S."/>
            <person name="Zhang Y."/>
            <person name="Obille A."/>
            <person name="Becker A."/>
            <person name="Abrahante J.E."/>
            <person name="Garbe J."/>
            <person name="Badalamenti J.P."/>
            <person name="Herman A."/>
            <person name="Mangelson H."/>
            <person name="Liachko I."/>
            <person name="Sullivan S."/>
            <person name="Sone E.D."/>
            <person name="Koren S."/>
            <person name="Silverstein K.A.T."/>
            <person name="Beckman K.B."/>
            <person name="Gohl D.M."/>
        </authorList>
    </citation>
    <scope>NUCLEOTIDE SEQUENCE</scope>
    <source>
        <strain evidence="1">Duluth1</strain>
        <tissue evidence="1">Whole animal</tissue>
    </source>
</reference>
<comment type="caution">
    <text evidence="1">The sequence shown here is derived from an EMBL/GenBank/DDBJ whole genome shotgun (WGS) entry which is preliminary data.</text>
</comment>
<evidence type="ECO:0000313" key="1">
    <source>
        <dbReference type="EMBL" id="KAH3881980.1"/>
    </source>
</evidence>
<name>A0A9D4MTL3_DREPO</name>
<protein>
    <submittedName>
        <fullName evidence="1">Uncharacterized protein</fullName>
    </submittedName>
</protein>
<sequence>MESQVQCGSTLWVGLVEHLPQGPRPGSVSGRLGPADKTAYCSARYRSMIAWVPVGTGS</sequence>
<organism evidence="1 2">
    <name type="scientific">Dreissena polymorpha</name>
    <name type="common">Zebra mussel</name>
    <name type="synonym">Mytilus polymorpha</name>
    <dbReference type="NCBI Taxonomy" id="45954"/>
    <lineage>
        <taxon>Eukaryota</taxon>
        <taxon>Metazoa</taxon>
        <taxon>Spiralia</taxon>
        <taxon>Lophotrochozoa</taxon>
        <taxon>Mollusca</taxon>
        <taxon>Bivalvia</taxon>
        <taxon>Autobranchia</taxon>
        <taxon>Heteroconchia</taxon>
        <taxon>Euheterodonta</taxon>
        <taxon>Imparidentia</taxon>
        <taxon>Neoheterodontei</taxon>
        <taxon>Myida</taxon>
        <taxon>Dreissenoidea</taxon>
        <taxon>Dreissenidae</taxon>
        <taxon>Dreissena</taxon>
    </lineage>
</organism>
<dbReference type="EMBL" id="JAIWYP010000001">
    <property type="protein sequence ID" value="KAH3881980.1"/>
    <property type="molecule type" value="Genomic_DNA"/>
</dbReference>
<dbReference type="Proteomes" id="UP000828390">
    <property type="component" value="Unassembled WGS sequence"/>
</dbReference>
<dbReference type="AlphaFoldDB" id="A0A9D4MTL3"/>
<accession>A0A9D4MTL3</accession>
<keyword evidence="2" id="KW-1185">Reference proteome</keyword>
<proteinExistence type="predicted"/>
<gene>
    <name evidence="1" type="ORF">DPMN_005908</name>
</gene>
<reference evidence="1" key="2">
    <citation type="submission" date="2020-11" db="EMBL/GenBank/DDBJ databases">
        <authorList>
            <person name="McCartney M.A."/>
            <person name="Auch B."/>
            <person name="Kono T."/>
            <person name="Mallez S."/>
            <person name="Becker A."/>
            <person name="Gohl D.M."/>
            <person name="Silverstein K.A.T."/>
            <person name="Koren S."/>
            <person name="Bechman K.B."/>
            <person name="Herman A."/>
            <person name="Abrahante J.E."/>
            <person name="Garbe J."/>
        </authorList>
    </citation>
    <scope>NUCLEOTIDE SEQUENCE</scope>
    <source>
        <strain evidence="1">Duluth1</strain>
        <tissue evidence="1">Whole animal</tissue>
    </source>
</reference>
<evidence type="ECO:0000313" key="2">
    <source>
        <dbReference type="Proteomes" id="UP000828390"/>
    </source>
</evidence>